<gene>
    <name evidence="1" type="ORF">TVAG_167240</name>
</gene>
<accession>A2DED1</accession>
<dbReference type="RefSeq" id="XP_001582335.1">
    <property type="nucleotide sequence ID" value="XM_001582285.1"/>
</dbReference>
<dbReference type="AlphaFoldDB" id="A2DED1"/>
<name>A2DED1_TRIV3</name>
<sequence length="751" mass="87917">MDFLKTCWNTLLTKEEFIIKYQEFNEEKRLAIFKALSKLSSSLESFVMYYFYAIFEKYPYWSFTNIDLTNNDEINGCVKLLAEYGDQLFNTITLGTYESAHCSLVALKILLLCKIPELRKNTLIQVNRSQIFRILIASSRVFDTKEFINVQQIYLSSDQFKDLRNLIEMPEITLNKLEPQKKFIKIQVLVNTAVFCIYPWLLKNDLFQSYLPQLNYTYYVSLLTRFIYSFDLSSAFMLTNFFLNFDKRGIFDYTLTPFNSNLLRDYLTELYQKSTKLPPVSFEELYKFLSECPENIPVDKLYEETKHYPALSTSVGYRFLEVIGSNDIQASITIMQQIYQNPSEFLYYFASIGKLDVLINTCLDIAERTTDELYFYHSLTLVITLIRLEISDGAPYFLGEIQKLFKTRNTPSILLLKAMADINWSENEINIKPTLEECINEYIPINKCIKYLCYLFTETNNSYLIHALALVEENQNLYFPALIWGTRTKSQLMRQIPTKKIPNTHIHKFMLAQMLLFTALPTPVTGWSIDAPDFFTMILLPEAHQTINLFLIVRSLERVTSMGLTDNNDLYKTFRAWRALIYLHGGKKFARSIISGLVWCSKVSMENAFDPSLFVSCAYYFMILSDEQDDFLIEVCDAILEFIETVEEMNNSEAFAKLSVLCILALSKEKMEFYFKKFFEKSICILENAEFQLTEITNFAVMFIVDCFYSKSLINLLPDNTYEYLQKMNNWNSIISFFIAKYDAQFQSNTY</sequence>
<evidence type="ECO:0000313" key="2">
    <source>
        <dbReference type="Proteomes" id="UP000001542"/>
    </source>
</evidence>
<reference evidence="1" key="2">
    <citation type="journal article" date="2007" name="Science">
        <title>Draft genome sequence of the sexually transmitted pathogen Trichomonas vaginalis.</title>
        <authorList>
            <person name="Carlton J.M."/>
            <person name="Hirt R.P."/>
            <person name="Silva J.C."/>
            <person name="Delcher A.L."/>
            <person name="Schatz M."/>
            <person name="Zhao Q."/>
            <person name="Wortman J.R."/>
            <person name="Bidwell S.L."/>
            <person name="Alsmark U.C.M."/>
            <person name="Besteiro S."/>
            <person name="Sicheritz-Ponten T."/>
            <person name="Noel C.J."/>
            <person name="Dacks J.B."/>
            <person name="Foster P.G."/>
            <person name="Simillion C."/>
            <person name="Van de Peer Y."/>
            <person name="Miranda-Saavedra D."/>
            <person name="Barton G.J."/>
            <person name="Westrop G.D."/>
            <person name="Mueller S."/>
            <person name="Dessi D."/>
            <person name="Fiori P.L."/>
            <person name="Ren Q."/>
            <person name="Paulsen I."/>
            <person name="Zhang H."/>
            <person name="Bastida-Corcuera F.D."/>
            <person name="Simoes-Barbosa A."/>
            <person name="Brown M.T."/>
            <person name="Hayes R.D."/>
            <person name="Mukherjee M."/>
            <person name="Okumura C.Y."/>
            <person name="Schneider R."/>
            <person name="Smith A.J."/>
            <person name="Vanacova S."/>
            <person name="Villalvazo M."/>
            <person name="Haas B.J."/>
            <person name="Pertea M."/>
            <person name="Feldblyum T.V."/>
            <person name="Utterback T.R."/>
            <person name="Shu C.L."/>
            <person name="Osoegawa K."/>
            <person name="de Jong P.J."/>
            <person name="Hrdy I."/>
            <person name="Horvathova L."/>
            <person name="Zubacova Z."/>
            <person name="Dolezal P."/>
            <person name="Malik S.B."/>
            <person name="Logsdon J.M. Jr."/>
            <person name="Henze K."/>
            <person name="Gupta A."/>
            <person name="Wang C.C."/>
            <person name="Dunne R.L."/>
            <person name="Upcroft J.A."/>
            <person name="Upcroft P."/>
            <person name="White O."/>
            <person name="Salzberg S.L."/>
            <person name="Tang P."/>
            <person name="Chiu C.-H."/>
            <person name="Lee Y.-S."/>
            <person name="Embley T.M."/>
            <person name="Coombs G.H."/>
            <person name="Mottram J.C."/>
            <person name="Tachezy J."/>
            <person name="Fraser-Liggett C.M."/>
            <person name="Johnson P.J."/>
        </authorList>
    </citation>
    <scope>NUCLEOTIDE SEQUENCE [LARGE SCALE GENOMIC DNA]</scope>
    <source>
        <strain evidence="1">G3</strain>
    </source>
</reference>
<dbReference type="EMBL" id="DS113191">
    <property type="protein sequence ID" value="EAY21349.1"/>
    <property type="molecule type" value="Genomic_DNA"/>
</dbReference>
<organism evidence="1 2">
    <name type="scientific">Trichomonas vaginalis (strain ATCC PRA-98 / G3)</name>
    <dbReference type="NCBI Taxonomy" id="412133"/>
    <lineage>
        <taxon>Eukaryota</taxon>
        <taxon>Metamonada</taxon>
        <taxon>Parabasalia</taxon>
        <taxon>Trichomonadida</taxon>
        <taxon>Trichomonadidae</taxon>
        <taxon>Trichomonas</taxon>
    </lineage>
</organism>
<dbReference type="VEuPathDB" id="TrichDB:TVAGG3_0175400"/>
<evidence type="ECO:0000313" key="1">
    <source>
        <dbReference type="EMBL" id="EAY21349.1"/>
    </source>
</evidence>
<proteinExistence type="predicted"/>
<protein>
    <submittedName>
        <fullName evidence="1">Uncharacterized protein</fullName>
    </submittedName>
</protein>
<reference evidence="1" key="1">
    <citation type="submission" date="2006-10" db="EMBL/GenBank/DDBJ databases">
        <authorList>
            <person name="Amadeo P."/>
            <person name="Zhao Q."/>
            <person name="Wortman J."/>
            <person name="Fraser-Liggett C."/>
            <person name="Carlton J."/>
        </authorList>
    </citation>
    <scope>NUCLEOTIDE SEQUENCE</scope>
    <source>
        <strain evidence="1">G3</strain>
    </source>
</reference>
<dbReference type="Proteomes" id="UP000001542">
    <property type="component" value="Unassembled WGS sequence"/>
</dbReference>
<dbReference type="KEGG" id="tva:5466897"/>
<dbReference type="InParanoid" id="A2DED1"/>
<keyword evidence="2" id="KW-1185">Reference proteome</keyword>
<dbReference type="VEuPathDB" id="TrichDB:TVAG_167240"/>